<evidence type="ECO:0000256" key="1">
    <source>
        <dbReference type="ARBA" id="ARBA00022729"/>
    </source>
</evidence>
<dbReference type="Gene3D" id="3.10.50.40">
    <property type="match status" value="2"/>
</dbReference>
<dbReference type="EMBL" id="OLKH01000077">
    <property type="protein sequence ID" value="SPE77000.1"/>
    <property type="molecule type" value="Genomic_DNA"/>
</dbReference>
<keyword evidence="2" id="KW-0697">Rotamase</keyword>
<feature type="domain" description="PpiC" evidence="4">
    <location>
        <begin position="277"/>
        <end position="372"/>
    </location>
</feature>
<dbReference type="PROSITE" id="PS50198">
    <property type="entry name" value="PPIC_PPIASE_2"/>
    <property type="match status" value="2"/>
</dbReference>
<protein>
    <submittedName>
        <fullName evidence="6">Chaperone SurA</fullName>
        <ecNumber evidence="6">5.2.1.8</ecNumber>
    </submittedName>
    <submittedName>
        <fullName evidence="5">Peptidylprolyl isomerase</fullName>
    </submittedName>
</protein>
<dbReference type="EMBL" id="RQSM01000004">
    <property type="protein sequence ID" value="RVU89602.1"/>
    <property type="molecule type" value="Genomic_DNA"/>
</dbReference>
<dbReference type="SUPFAM" id="SSF54534">
    <property type="entry name" value="FKBP-like"/>
    <property type="match status" value="2"/>
</dbReference>
<dbReference type="PANTHER" id="PTHR47637">
    <property type="entry name" value="CHAPERONE SURA"/>
    <property type="match status" value="1"/>
</dbReference>
<dbReference type="InterPro" id="IPR050280">
    <property type="entry name" value="OMP_Chaperone_SurA"/>
</dbReference>
<dbReference type="Proteomes" id="UP000288951">
    <property type="component" value="Unassembled WGS sequence"/>
</dbReference>
<dbReference type="SUPFAM" id="SSF109998">
    <property type="entry name" value="Triger factor/SurA peptide-binding domain-like"/>
    <property type="match status" value="1"/>
</dbReference>
<reference evidence="6" key="1">
    <citation type="submission" date="2018-02" db="EMBL/GenBank/DDBJ databases">
        <authorList>
            <person name="Cohen D.B."/>
            <person name="Kent A.D."/>
        </authorList>
    </citation>
    <scope>NUCLEOTIDE SEQUENCE [LARGE SCALE GENOMIC DNA]</scope>
    <source>
        <strain evidence="6">CIP109753</strain>
    </source>
</reference>
<dbReference type="RefSeq" id="WP_105195806.1">
    <property type="nucleotide sequence ID" value="NZ_OLKH01000077.1"/>
</dbReference>
<evidence type="ECO:0000313" key="7">
    <source>
        <dbReference type="Proteomes" id="UP000238180"/>
    </source>
</evidence>
<dbReference type="InterPro" id="IPR000297">
    <property type="entry name" value="PPIase_PpiC"/>
</dbReference>
<feature type="domain" description="PpiC" evidence="4">
    <location>
        <begin position="173"/>
        <end position="274"/>
    </location>
</feature>
<evidence type="ECO:0000313" key="5">
    <source>
        <dbReference type="EMBL" id="RVU89602.1"/>
    </source>
</evidence>
<feature type="signal peptide" evidence="3">
    <location>
        <begin position="1"/>
        <end position="22"/>
    </location>
</feature>
<evidence type="ECO:0000256" key="3">
    <source>
        <dbReference type="SAM" id="SignalP"/>
    </source>
</evidence>
<dbReference type="AlphaFoldDB" id="A0A2N9P9F7"/>
<dbReference type="Proteomes" id="UP000238180">
    <property type="component" value="Unassembled WGS sequence"/>
</dbReference>
<evidence type="ECO:0000259" key="4">
    <source>
        <dbReference type="PROSITE" id="PS50198"/>
    </source>
</evidence>
<evidence type="ECO:0000313" key="6">
    <source>
        <dbReference type="EMBL" id="SPE77000.1"/>
    </source>
</evidence>
<dbReference type="Pfam" id="PF00639">
    <property type="entry name" value="Rotamase"/>
    <property type="match status" value="2"/>
</dbReference>
<dbReference type="InterPro" id="IPR027304">
    <property type="entry name" value="Trigger_fact/SurA_dom_sf"/>
</dbReference>
<organism evidence="6 7">
    <name type="scientific">Flavobacterium columnare</name>
    <dbReference type="NCBI Taxonomy" id="996"/>
    <lineage>
        <taxon>Bacteria</taxon>
        <taxon>Pseudomonadati</taxon>
        <taxon>Bacteroidota</taxon>
        <taxon>Flavobacteriia</taxon>
        <taxon>Flavobacteriales</taxon>
        <taxon>Flavobacteriaceae</taxon>
        <taxon>Flavobacterium</taxon>
    </lineage>
</organism>
<keyword evidence="8" id="KW-1185">Reference proteome</keyword>
<dbReference type="PANTHER" id="PTHR47637:SF1">
    <property type="entry name" value="CHAPERONE SURA"/>
    <property type="match status" value="1"/>
</dbReference>
<proteinExistence type="predicted"/>
<keyword evidence="2 6" id="KW-0413">Isomerase</keyword>
<gene>
    <name evidence="6" type="primary">surA_2</name>
    <name evidence="5" type="ORF">EH230_12520</name>
    <name evidence="6" type="ORF">FLACOL_00989</name>
</gene>
<dbReference type="InterPro" id="IPR046357">
    <property type="entry name" value="PPIase_dom_sf"/>
</dbReference>
<evidence type="ECO:0000256" key="2">
    <source>
        <dbReference type="PROSITE-ProRule" id="PRU00278"/>
    </source>
</evidence>
<dbReference type="Gene3D" id="1.10.4030.10">
    <property type="entry name" value="Porin chaperone SurA, peptide-binding domain"/>
    <property type="match status" value="1"/>
</dbReference>
<reference evidence="5" key="2">
    <citation type="submission" date="2018-12" db="EMBL/GenBank/DDBJ databases">
        <title>Draft genome sequence of Flaovobacterium columnare ARS1 isolated from channel catfish in Alabama.</title>
        <authorList>
            <person name="Cai W."/>
            <person name="Arias C."/>
        </authorList>
    </citation>
    <scope>NUCLEOTIDE SEQUENCE [LARGE SCALE GENOMIC DNA]</scope>
    <source>
        <strain evidence="5">ARS1</strain>
    </source>
</reference>
<dbReference type="EC" id="5.2.1.8" evidence="6"/>
<name>A0A2N9P9F7_9FLAO</name>
<dbReference type="OrthoDB" id="14196at2"/>
<evidence type="ECO:0000313" key="8">
    <source>
        <dbReference type="Proteomes" id="UP000288951"/>
    </source>
</evidence>
<sequence>MKLIQKVSVFLTLFIAVFSTTAQKTKVDGVVGVVGDYIILDSDIDKTYIELKQQGINTKEISRCQMLGKLLEDKLYAHQAVQDSINVTDTEVNQKLEEQLDYAKQQLGSIEKVVEYYRKNSEQELRTELFDIIKSNKLTAEMQKKIVDRVTITPEEVRDFYKKIPKEELPVFGAEMELAQIVIKPEITKESKQAIIDQLKALKKEVLENSASFFTKAVLYSEDPGSKNNGGYYKMNRKTQFVKEFKDVAFSLQEGEISEPFETEFGYHIIQLEKIKGQDLELRHIVIAPKASDKAIKEAKEKIEKIRSRILNKELTFAQAARQSSDEKETKNDGGVLINPKTQDTRFELTKMDPSIYGVVANLKDGEISYPVTDEDRTGAKFFKIMTVTNRFEEHTADYAKDYLRLKELALKEKQLKEIGKWSADKIKETYIKINGEYRDCTFTNNWLKK</sequence>
<feature type="chain" id="PRO_5036046424" evidence="3">
    <location>
        <begin position="23"/>
        <end position="450"/>
    </location>
</feature>
<keyword evidence="1 3" id="KW-0732">Signal</keyword>
<dbReference type="GO" id="GO:0003755">
    <property type="term" value="F:peptidyl-prolyl cis-trans isomerase activity"/>
    <property type="evidence" value="ECO:0007669"/>
    <property type="project" value="UniProtKB-KW"/>
</dbReference>
<accession>A0A2N9P9F7</accession>